<protein>
    <submittedName>
        <fullName evidence="1">Uncharacterized protein</fullName>
    </submittedName>
</protein>
<sequence>MSESLYLPLITVAEDLEEAGLIWQPEIGDEVSDRFTKATVSILIDPQGMTPSELRATFIWLPTVEQLIEQVEARQGILKHMGIELSGDSIFYKTILRAKAHEIEAKAESLRISLGIALKNLLTDKSQVFLQ</sequence>
<reference evidence="1 2" key="1">
    <citation type="journal article" date="2020" name="Biotechnol. Biofuels">
        <title>New insights from the biogas microbiome by comprehensive genome-resolved metagenomics of nearly 1600 species originating from multiple anaerobic digesters.</title>
        <authorList>
            <person name="Campanaro S."/>
            <person name="Treu L."/>
            <person name="Rodriguez-R L.M."/>
            <person name="Kovalovszki A."/>
            <person name="Ziels R.M."/>
            <person name="Maus I."/>
            <person name="Zhu X."/>
            <person name="Kougias P.G."/>
            <person name="Basile A."/>
            <person name="Luo G."/>
            <person name="Schluter A."/>
            <person name="Konstantinidis K.T."/>
            <person name="Angelidaki I."/>
        </authorList>
    </citation>
    <scope>NUCLEOTIDE SEQUENCE [LARGE SCALE GENOMIC DNA]</scope>
    <source>
        <strain evidence="1">AS27yjCOA_65</strain>
    </source>
</reference>
<evidence type="ECO:0000313" key="1">
    <source>
        <dbReference type="EMBL" id="NMC64391.1"/>
    </source>
</evidence>
<accession>A0A7X9FUZ8</accession>
<dbReference type="EMBL" id="JAAZON010000663">
    <property type="protein sequence ID" value="NMC64391.1"/>
    <property type="molecule type" value="Genomic_DNA"/>
</dbReference>
<dbReference type="Proteomes" id="UP000524246">
    <property type="component" value="Unassembled WGS sequence"/>
</dbReference>
<comment type="caution">
    <text evidence="1">The sequence shown here is derived from an EMBL/GenBank/DDBJ whole genome shotgun (WGS) entry which is preliminary data.</text>
</comment>
<gene>
    <name evidence="1" type="ORF">GYA55_14600</name>
</gene>
<proteinExistence type="predicted"/>
<evidence type="ECO:0000313" key="2">
    <source>
        <dbReference type="Proteomes" id="UP000524246"/>
    </source>
</evidence>
<organism evidence="1 2">
    <name type="scientific">SAR324 cluster bacterium</name>
    <dbReference type="NCBI Taxonomy" id="2024889"/>
    <lineage>
        <taxon>Bacteria</taxon>
        <taxon>Deltaproteobacteria</taxon>
        <taxon>SAR324 cluster</taxon>
    </lineage>
</organism>
<dbReference type="AlphaFoldDB" id="A0A7X9FUZ8"/>
<name>A0A7X9FUZ8_9DELT</name>